<feature type="signal peptide" evidence="1">
    <location>
        <begin position="1"/>
        <end position="21"/>
    </location>
</feature>
<dbReference type="Pfam" id="PF11958">
    <property type="entry name" value="DUF3472"/>
    <property type="match status" value="1"/>
</dbReference>
<feature type="chain" id="PRO_5012274459" evidence="1">
    <location>
        <begin position="22"/>
        <end position="561"/>
    </location>
</feature>
<organism evidence="2 3">
    <name type="scientific">Rubritalea squalenifaciens DSM 18772</name>
    <dbReference type="NCBI Taxonomy" id="1123071"/>
    <lineage>
        <taxon>Bacteria</taxon>
        <taxon>Pseudomonadati</taxon>
        <taxon>Verrucomicrobiota</taxon>
        <taxon>Verrucomicrobiia</taxon>
        <taxon>Verrucomicrobiales</taxon>
        <taxon>Rubritaleaceae</taxon>
        <taxon>Rubritalea</taxon>
    </lineage>
</organism>
<dbReference type="OrthoDB" id="238434at2"/>
<protein>
    <submittedName>
        <fullName evidence="2">Uncharacterized protein</fullName>
    </submittedName>
</protein>
<dbReference type="RefSeq" id="WP_143185282.1">
    <property type="nucleotide sequence ID" value="NZ_FQYR01000009.1"/>
</dbReference>
<gene>
    <name evidence="2" type="ORF">SAMN02745181_3743</name>
</gene>
<reference evidence="2 3" key="1">
    <citation type="submission" date="2016-11" db="EMBL/GenBank/DDBJ databases">
        <authorList>
            <person name="Jaros S."/>
            <person name="Januszkiewicz K."/>
            <person name="Wedrychowicz H."/>
        </authorList>
    </citation>
    <scope>NUCLEOTIDE SEQUENCE [LARGE SCALE GENOMIC DNA]</scope>
    <source>
        <strain evidence="2 3">DSM 18772</strain>
    </source>
</reference>
<dbReference type="EMBL" id="FQYR01000009">
    <property type="protein sequence ID" value="SHK40684.1"/>
    <property type="molecule type" value="Genomic_DNA"/>
</dbReference>
<evidence type="ECO:0000256" key="1">
    <source>
        <dbReference type="SAM" id="SignalP"/>
    </source>
</evidence>
<evidence type="ECO:0000313" key="3">
    <source>
        <dbReference type="Proteomes" id="UP000184510"/>
    </source>
</evidence>
<dbReference type="InParanoid" id="A0A1M6S7B3"/>
<sequence>MKWMLSRIVLLASAGCGMVLAVPALDQQKVDPVLVETKDLAGKVHAGETVAFPEGSLLYLQHAPGERLYLSVDESFDSGLDAKVMPLREGTPVQAAQMNGSKSFASLGGWGEKSEVRWHVYLPQAGKATVKLECAVAAQDELPSMKLTLGSKTYELTTDGNGTEVAFTGPGLHQLTLTAASLPEGTQFKAMVLEGEALKGAAVARARWRPGAAHGRFQLPDENDFQPEIWVVEQEGMASTESCYAPITTPFGYFGSSRTPQGHARGMNFSLWSFGRGQQEPELKTLSHLLAIGSAKGKFSGFSHEGTGVKVRGWDPFEGSTSRVQRYAVRKQDAGEYWIWSGYFWDFDQQGWHLFGKAKQWKGRKKGEGFGVGTFVEVPGPPHRQRSGDVKRECRYRAWAIDSNNKVLAATHLAGEKGPANRWRYTTQEGQVALGMGGVLHYPAFAAVQIRPQEKLPAFLQEKHLGELRQQPCSVSLAGKADQGEVTFKLQGTGDAVLTLYYGEQDALSFAERWKHSSRHEVKLDGASELKLPLPAGAKFYRALLEAPEGKAWMEESGQQE</sequence>
<accession>A0A1M6S7B3</accession>
<dbReference type="Proteomes" id="UP000184510">
    <property type="component" value="Unassembled WGS sequence"/>
</dbReference>
<keyword evidence="3" id="KW-1185">Reference proteome</keyword>
<name>A0A1M6S7B3_9BACT</name>
<keyword evidence="1" id="KW-0732">Signal</keyword>
<dbReference type="AlphaFoldDB" id="A0A1M6S7B3"/>
<evidence type="ECO:0000313" key="2">
    <source>
        <dbReference type="EMBL" id="SHK40684.1"/>
    </source>
</evidence>
<dbReference type="InterPro" id="IPR021862">
    <property type="entry name" value="DUF3472"/>
</dbReference>
<proteinExistence type="predicted"/>
<dbReference type="STRING" id="1123071.SAMN02745181_3743"/>